<reference evidence="2" key="1">
    <citation type="submission" date="2021-06" db="EMBL/GenBank/DDBJ databases">
        <authorList>
            <person name="Kallberg Y."/>
            <person name="Tangrot J."/>
            <person name="Rosling A."/>
        </authorList>
    </citation>
    <scope>NUCLEOTIDE SEQUENCE</scope>
    <source>
        <strain evidence="2">CL551</strain>
    </source>
</reference>
<gene>
    <name evidence="1" type="ORF">AMORRO_LOCUS16465</name>
    <name evidence="2" type="ORF">AMORRO_LOCUS16606</name>
</gene>
<evidence type="ECO:0000313" key="3">
    <source>
        <dbReference type="Proteomes" id="UP000789342"/>
    </source>
</evidence>
<evidence type="ECO:0000313" key="2">
    <source>
        <dbReference type="EMBL" id="CAG8771369.1"/>
    </source>
</evidence>
<accession>A0A9N9JBH7</accession>
<comment type="caution">
    <text evidence="2">The sequence shown here is derived from an EMBL/GenBank/DDBJ whole genome shotgun (WGS) entry which is preliminary data.</text>
</comment>
<organism evidence="2 3">
    <name type="scientific">Acaulospora morrowiae</name>
    <dbReference type="NCBI Taxonomy" id="94023"/>
    <lineage>
        <taxon>Eukaryota</taxon>
        <taxon>Fungi</taxon>
        <taxon>Fungi incertae sedis</taxon>
        <taxon>Mucoromycota</taxon>
        <taxon>Glomeromycotina</taxon>
        <taxon>Glomeromycetes</taxon>
        <taxon>Diversisporales</taxon>
        <taxon>Acaulosporaceae</taxon>
        <taxon>Acaulospora</taxon>
    </lineage>
</organism>
<feature type="non-terminal residue" evidence="2">
    <location>
        <position position="1"/>
    </location>
</feature>
<dbReference type="EMBL" id="CAJVPV010046755">
    <property type="protein sequence ID" value="CAG8771369.1"/>
    <property type="molecule type" value="Genomic_DNA"/>
</dbReference>
<dbReference type="AlphaFoldDB" id="A0A9N9JBH7"/>
<evidence type="ECO:0000313" key="1">
    <source>
        <dbReference type="EMBL" id="CAG8769015.1"/>
    </source>
</evidence>
<dbReference type="EMBL" id="CAJVPV010045357">
    <property type="protein sequence ID" value="CAG8769015.1"/>
    <property type="molecule type" value="Genomic_DNA"/>
</dbReference>
<keyword evidence="3" id="KW-1185">Reference proteome</keyword>
<name>A0A9N9JBH7_9GLOM</name>
<sequence>VSEKAAENMSTELDEIIEKYSYEIGLLHMVWEYEFSGYFD</sequence>
<dbReference type="Proteomes" id="UP000789342">
    <property type="component" value="Unassembled WGS sequence"/>
</dbReference>
<proteinExistence type="predicted"/>
<protein>
    <submittedName>
        <fullName evidence="1">10054_t:CDS:1</fullName>
    </submittedName>
    <submittedName>
        <fullName evidence="2">14141_t:CDS:1</fullName>
    </submittedName>
</protein>